<dbReference type="SUPFAM" id="SSF52172">
    <property type="entry name" value="CheY-like"/>
    <property type="match status" value="2"/>
</dbReference>
<evidence type="ECO:0000256" key="1">
    <source>
        <dbReference type="ARBA" id="ARBA00000085"/>
    </source>
</evidence>
<dbReference type="PANTHER" id="PTHR45339:SF1">
    <property type="entry name" value="HYBRID SIGNAL TRANSDUCTION HISTIDINE KINASE J"/>
    <property type="match status" value="1"/>
</dbReference>
<dbReference type="OrthoDB" id="9797097at2"/>
<dbReference type="PRINTS" id="PR00344">
    <property type="entry name" value="BCTRLSENSOR"/>
</dbReference>
<dbReference type="SMART" id="SM00388">
    <property type="entry name" value="HisKA"/>
    <property type="match status" value="1"/>
</dbReference>
<dbReference type="Gene3D" id="3.30.565.10">
    <property type="entry name" value="Histidine kinase-like ATPase, C-terminal domain"/>
    <property type="match status" value="1"/>
</dbReference>
<keyword evidence="4" id="KW-1003">Cell membrane</keyword>
<dbReference type="PROSITE" id="PS50112">
    <property type="entry name" value="PAS"/>
    <property type="match status" value="1"/>
</dbReference>
<dbReference type="GO" id="GO:0005886">
    <property type="term" value="C:plasma membrane"/>
    <property type="evidence" value="ECO:0007669"/>
    <property type="project" value="UniProtKB-SubCell"/>
</dbReference>
<dbReference type="InterPro" id="IPR003661">
    <property type="entry name" value="HisK_dim/P_dom"/>
</dbReference>
<dbReference type="SMART" id="SM00448">
    <property type="entry name" value="REC"/>
    <property type="match status" value="2"/>
</dbReference>
<protein>
    <recommendedName>
        <fullName evidence="15">Sensory/regulatory protein RpfC</fullName>
        <ecNumber evidence="3">2.7.13.3</ecNumber>
    </recommendedName>
</protein>
<evidence type="ECO:0000256" key="12">
    <source>
        <dbReference type="ARBA" id="ARBA00023012"/>
    </source>
</evidence>
<evidence type="ECO:0000256" key="11">
    <source>
        <dbReference type="ARBA" id="ARBA00022989"/>
    </source>
</evidence>
<proteinExistence type="predicted"/>
<dbReference type="EC" id="2.7.13.3" evidence="3"/>
<dbReference type="EMBL" id="FZOQ01000004">
    <property type="protein sequence ID" value="SNS31844.1"/>
    <property type="molecule type" value="Genomic_DNA"/>
</dbReference>
<dbReference type="Pfam" id="PF08448">
    <property type="entry name" value="PAS_4"/>
    <property type="match status" value="1"/>
</dbReference>
<evidence type="ECO:0000256" key="10">
    <source>
        <dbReference type="ARBA" id="ARBA00022840"/>
    </source>
</evidence>
<dbReference type="FunFam" id="3.30.565.10:FF:000010">
    <property type="entry name" value="Sensor histidine kinase RcsC"/>
    <property type="match status" value="1"/>
</dbReference>
<evidence type="ECO:0000259" key="19">
    <source>
        <dbReference type="PROSITE" id="PS50112"/>
    </source>
</evidence>
<dbReference type="InterPro" id="IPR004358">
    <property type="entry name" value="Sig_transdc_His_kin-like_C"/>
</dbReference>
<dbReference type="Pfam" id="PF02518">
    <property type="entry name" value="HATPase_c"/>
    <property type="match status" value="1"/>
</dbReference>
<dbReference type="InterPro" id="IPR011006">
    <property type="entry name" value="CheY-like_superfamily"/>
</dbReference>
<dbReference type="PANTHER" id="PTHR45339">
    <property type="entry name" value="HYBRID SIGNAL TRANSDUCTION HISTIDINE KINASE J"/>
    <property type="match status" value="1"/>
</dbReference>
<dbReference type="Pfam" id="PF00512">
    <property type="entry name" value="HisKA"/>
    <property type="match status" value="1"/>
</dbReference>
<dbReference type="GO" id="GO:0000155">
    <property type="term" value="F:phosphorelay sensor kinase activity"/>
    <property type="evidence" value="ECO:0007669"/>
    <property type="project" value="InterPro"/>
</dbReference>
<dbReference type="InterPro" id="IPR000014">
    <property type="entry name" value="PAS"/>
</dbReference>
<keyword evidence="13" id="KW-0472">Membrane</keyword>
<dbReference type="CDD" id="cd00156">
    <property type="entry name" value="REC"/>
    <property type="match status" value="1"/>
</dbReference>
<feature type="modified residue" description="4-aspartylphosphate" evidence="16">
    <location>
        <position position="70"/>
    </location>
</feature>
<dbReference type="InterPro" id="IPR000700">
    <property type="entry name" value="PAS-assoc_C"/>
</dbReference>
<keyword evidence="5 16" id="KW-0597">Phosphoprotein</keyword>
<dbReference type="NCBIfam" id="TIGR00229">
    <property type="entry name" value="sensory_box"/>
    <property type="match status" value="1"/>
</dbReference>
<dbReference type="CDD" id="cd00130">
    <property type="entry name" value="PAS"/>
    <property type="match status" value="1"/>
</dbReference>
<evidence type="ECO:0000256" key="7">
    <source>
        <dbReference type="ARBA" id="ARBA00022692"/>
    </source>
</evidence>
<comment type="catalytic activity">
    <reaction evidence="1">
        <text>ATP + protein L-histidine = ADP + protein N-phospho-L-histidine.</text>
        <dbReference type="EC" id="2.7.13.3"/>
    </reaction>
</comment>
<dbReference type="SUPFAM" id="SSF55785">
    <property type="entry name" value="PYP-like sensor domain (PAS domain)"/>
    <property type="match status" value="1"/>
</dbReference>
<feature type="domain" description="Response regulatory" evidence="18">
    <location>
        <begin position="538"/>
        <end position="655"/>
    </location>
</feature>
<dbReference type="InterPro" id="IPR013656">
    <property type="entry name" value="PAS_4"/>
</dbReference>
<dbReference type="InterPro" id="IPR001789">
    <property type="entry name" value="Sig_transdc_resp-reg_receiver"/>
</dbReference>
<gene>
    <name evidence="21" type="ORF">SAMN06296052_104243</name>
</gene>
<evidence type="ECO:0000256" key="6">
    <source>
        <dbReference type="ARBA" id="ARBA00022679"/>
    </source>
</evidence>
<dbReference type="SMART" id="SM00387">
    <property type="entry name" value="HATPase_c"/>
    <property type="match status" value="1"/>
</dbReference>
<feature type="domain" description="PAS" evidence="19">
    <location>
        <begin position="155"/>
        <end position="200"/>
    </location>
</feature>
<dbReference type="PROSITE" id="PS50110">
    <property type="entry name" value="RESPONSE_REGULATORY"/>
    <property type="match status" value="2"/>
</dbReference>
<dbReference type="SUPFAM" id="SSF47226">
    <property type="entry name" value="Histidine-containing phosphotransfer domain, HPT domain"/>
    <property type="match status" value="1"/>
</dbReference>
<evidence type="ECO:0000259" key="17">
    <source>
        <dbReference type="PROSITE" id="PS50109"/>
    </source>
</evidence>
<dbReference type="InterPro" id="IPR036641">
    <property type="entry name" value="HPT_dom_sf"/>
</dbReference>
<dbReference type="FunFam" id="1.10.287.130:FF:000002">
    <property type="entry name" value="Two-component osmosensing histidine kinase"/>
    <property type="match status" value="1"/>
</dbReference>
<reference evidence="22" key="1">
    <citation type="submission" date="2017-06" db="EMBL/GenBank/DDBJ databases">
        <authorList>
            <person name="Varghese N."/>
            <person name="Submissions S."/>
        </authorList>
    </citation>
    <scope>NUCLEOTIDE SEQUENCE [LARGE SCALE GENOMIC DNA]</scope>
    <source>
        <strain evidence="22">NKM1</strain>
    </source>
</reference>
<feature type="domain" description="Histidine kinase" evidence="17">
    <location>
        <begin position="290"/>
        <end position="511"/>
    </location>
</feature>
<name>A0A239DJL3_9BACT</name>
<keyword evidence="10" id="KW-0067">ATP-binding</keyword>
<dbReference type="PROSITE" id="PS50113">
    <property type="entry name" value="PAC"/>
    <property type="match status" value="1"/>
</dbReference>
<evidence type="ECO:0000256" key="2">
    <source>
        <dbReference type="ARBA" id="ARBA00004651"/>
    </source>
</evidence>
<keyword evidence="12" id="KW-0902">Two-component regulatory system</keyword>
<dbReference type="Pfam" id="PF00072">
    <property type="entry name" value="Response_reg"/>
    <property type="match status" value="2"/>
</dbReference>
<dbReference type="CDD" id="cd00082">
    <property type="entry name" value="HisKA"/>
    <property type="match status" value="1"/>
</dbReference>
<sequence length="783" mass="87573">MSKDKENNNLQEAFCEQLRILIIDDDEVDQMALRRSLQKSGLNAQSFSVSTAQTGLQLLREQVFDCIFLDFKLPDMDGLELMQHILGLELQAPVLLVTSHGDERIATQAMRIGAADYIPKSLLTPEVISHSIRSAIRLRKAELQRVESERKLRDTQHQLDMIISNSPMAFFSTNAAGEFLFAQGRAYEISGINPDEIVGRPYQEVFRQHPRIAERFKRALEGETIQSVDETKGYFLNAHYKPFYNERGRMMGVTGFALDITDRIRNEQELMQAKELAEQSVRVKELFMANMSHEIRTPMNGIIGLTSVLQKTPLTEEQHKFLKAIQVSANNLMLIINDLLDFSKITSQKFTFEQISFSLPELVQDIVDLMGARAHERGNKLSVHVGTEVPTLLEGDPHRLKQVLLNLIGNAIKFTEQGEVRLFVQAGQQENEKQLLEFTVEDTGIGIPKEKLHAIFESFTQGTNDTSRKYGGTGLGLAISKSLVELQGGTIAVRSQPKVGSTFSFSLPFLVQETPPLPAAVTNETEPEDHSQTLTHLRLLLAEDNEINQLLISTVLSEWGISLDMTSNGKEALQKLQQNQYDLVLMDMQMPELDGYEAIRQIRESFGEKASVPVIALTAHATKGEIEKCMAAGADAYVSKPFDPEHLYRTIFKLTRVPATSPLRTPPRLNLATLQNLMKGQAGFLYELLRMCLGNIQFAVGALENYIESGDDLEKLGAVVTDFSDCVSLVVAQPLLSTLTELQQCIKHQNRALVKSLAHQAAQEAKAVIASLQQELDRLSLQE</sequence>
<evidence type="ECO:0000259" key="18">
    <source>
        <dbReference type="PROSITE" id="PS50110"/>
    </source>
</evidence>
<evidence type="ECO:0000256" key="8">
    <source>
        <dbReference type="ARBA" id="ARBA00022741"/>
    </source>
</evidence>
<evidence type="ECO:0000256" key="13">
    <source>
        <dbReference type="ARBA" id="ARBA00023136"/>
    </source>
</evidence>
<keyword evidence="8" id="KW-0547">Nucleotide-binding</keyword>
<evidence type="ECO:0000313" key="22">
    <source>
        <dbReference type="Proteomes" id="UP000198432"/>
    </source>
</evidence>
<dbReference type="InterPro" id="IPR035965">
    <property type="entry name" value="PAS-like_dom_sf"/>
</dbReference>
<dbReference type="Gene3D" id="3.40.50.2300">
    <property type="match status" value="2"/>
</dbReference>
<dbReference type="CDD" id="cd16922">
    <property type="entry name" value="HATPase_EvgS-ArcB-TorS-like"/>
    <property type="match status" value="1"/>
</dbReference>
<feature type="modified residue" description="4-aspartylphosphate" evidence="16">
    <location>
        <position position="587"/>
    </location>
</feature>
<feature type="domain" description="PAC" evidence="20">
    <location>
        <begin position="218"/>
        <end position="272"/>
    </location>
</feature>
<evidence type="ECO:0000256" key="4">
    <source>
        <dbReference type="ARBA" id="ARBA00022475"/>
    </source>
</evidence>
<dbReference type="Gene3D" id="1.10.287.130">
    <property type="match status" value="1"/>
</dbReference>
<dbReference type="CDD" id="cd17546">
    <property type="entry name" value="REC_hyHK_CKI1_RcsC-like"/>
    <property type="match status" value="1"/>
</dbReference>
<dbReference type="InterPro" id="IPR003594">
    <property type="entry name" value="HATPase_dom"/>
</dbReference>
<keyword evidence="6" id="KW-0808">Transferase</keyword>
<evidence type="ECO:0000256" key="9">
    <source>
        <dbReference type="ARBA" id="ARBA00022777"/>
    </source>
</evidence>
<organism evidence="21 22">
    <name type="scientific">Pontibacter ummariensis</name>
    <dbReference type="NCBI Taxonomy" id="1610492"/>
    <lineage>
        <taxon>Bacteria</taxon>
        <taxon>Pseudomonadati</taxon>
        <taxon>Bacteroidota</taxon>
        <taxon>Cytophagia</taxon>
        <taxon>Cytophagales</taxon>
        <taxon>Hymenobacteraceae</taxon>
        <taxon>Pontibacter</taxon>
    </lineage>
</organism>
<feature type="domain" description="Response regulatory" evidence="18">
    <location>
        <begin position="19"/>
        <end position="135"/>
    </location>
</feature>
<dbReference type="Gene3D" id="3.30.450.20">
    <property type="entry name" value="PAS domain"/>
    <property type="match status" value="1"/>
</dbReference>
<evidence type="ECO:0000313" key="21">
    <source>
        <dbReference type="EMBL" id="SNS31844.1"/>
    </source>
</evidence>
<dbReference type="InterPro" id="IPR005467">
    <property type="entry name" value="His_kinase_dom"/>
</dbReference>
<dbReference type="SUPFAM" id="SSF47384">
    <property type="entry name" value="Homodimeric domain of signal transducing histidine kinase"/>
    <property type="match status" value="1"/>
</dbReference>
<dbReference type="RefSeq" id="WP_089318417.1">
    <property type="nucleotide sequence ID" value="NZ_FZOQ01000004.1"/>
</dbReference>
<dbReference type="InterPro" id="IPR036890">
    <property type="entry name" value="HATPase_C_sf"/>
</dbReference>
<dbReference type="GO" id="GO:0005524">
    <property type="term" value="F:ATP binding"/>
    <property type="evidence" value="ECO:0007669"/>
    <property type="project" value="UniProtKB-KW"/>
</dbReference>
<evidence type="ECO:0000256" key="3">
    <source>
        <dbReference type="ARBA" id="ARBA00012438"/>
    </source>
</evidence>
<comment type="subcellular location">
    <subcellularLocation>
        <location evidence="2">Cell membrane</location>
        <topology evidence="2">Multi-pass membrane protein</topology>
    </subcellularLocation>
</comment>
<evidence type="ECO:0000256" key="15">
    <source>
        <dbReference type="ARBA" id="ARBA00068150"/>
    </source>
</evidence>
<dbReference type="PROSITE" id="PS50109">
    <property type="entry name" value="HIS_KIN"/>
    <property type="match status" value="1"/>
</dbReference>
<comment type="subunit">
    <text evidence="14">At low DSF concentrations, interacts with RpfF.</text>
</comment>
<keyword evidence="9" id="KW-0418">Kinase</keyword>
<dbReference type="SUPFAM" id="SSF55874">
    <property type="entry name" value="ATPase domain of HSP90 chaperone/DNA topoisomerase II/histidine kinase"/>
    <property type="match status" value="1"/>
</dbReference>
<keyword evidence="22" id="KW-1185">Reference proteome</keyword>
<dbReference type="SMART" id="SM00091">
    <property type="entry name" value="PAS"/>
    <property type="match status" value="1"/>
</dbReference>
<dbReference type="Proteomes" id="UP000198432">
    <property type="component" value="Unassembled WGS sequence"/>
</dbReference>
<evidence type="ECO:0000256" key="5">
    <source>
        <dbReference type="ARBA" id="ARBA00022553"/>
    </source>
</evidence>
<accession>A0A239DJL3</accession>
<dbReference type="AlphaFoldDB" id="A0A239DJL3"/>
<evidence type="ECO:0000256" key="16">
    <source>
        <dbReference type="PROSITE-ProRule" id="PRU00169"/>
    </source>
</evidence>
<dbReference type="InterPro" id="IPR036097">
    <property type="entry name" value="HisK_dim/P_sf"/>
</dbReference>
<evidence type="ECO:0000256" key="14">
    <source>
        <dbReference type="ARBA" id="ARBA00064003"/>
    </source>
</evidence>
<evidence type="ECO:0000259" key="20">
    <source>
        <dbReference type="PROSITE" id="PS50113"/>
    </source>
</evidence>
<keyword evidence="7" id="KW-0812">Transmembrane</keyword>
<keyword evidence="11" id="KW-1133">Transmembrane helix</keyword>